<dbReference type="FunFam" id="2.60.40.420:FF:000038">
    <property type="entry name" value="Extracellular dihydrogeodin oxidase/laccase"/>
    <property type="match status" value="1"/>
</dbReference>
<dbReference type="InterPro" id="IPR033138">
    <property type="entry name" value="Cu_oxidase_CS"/>
</dbReference>
<sequence>MHFLSLLASLATLSSVALGAPRSVSSPSIFKRCTNSADDRSCWGDYDISTNYYDEAPDTGVTREYWFNIVNTTAAPDGIERVVLSINGSVPGPTIIADWGDTVVVHVTNSMENNGSSIHFHGIRQNYTNQMDGVASVTQCPIAPGSSYTYTWKATQYGSSWYHSHFYVQAWDGVFGGIQINGPATGNYDEDLGVLFLNDWSHETADVELLAAEASGPPTLDNGLINGTNTYTDTDTDVTTGSRFTTTFTTGTRYRIRLVNGAADTHFKFTIDNHTMSVIATDFVPIVPYSTDVVSIAMGQRYDIIVTANATSDNYWMRAIAQTACSENDNADNILGIVRYSDAADTTSDPTSTAWSDASTDECVDEDMSLLVPYLAIAASDSPDTTTDFDVEVTLDDNAFLWEMGPTTFVNQWDYPTVLQAYEGNDTWGSSQNIQEFATANTWAYWVIQTTNAVPHPMHLHGHDFWVLGQGTGTYNSSTASLSVTNVPRRDVVLLPASGWVVIAFYTDNPGAWLMHCHIAWHTSEGLAVQILERESEFVALMDGDVLNSTCAAWDAYVTADAVVQDDSGI</sequence>
<dbReference type="Proteomes" id="UP001303473">
    <property type="component" value="Unassembled WGS sequence"/>
</dbReference>
<evidence type="ECO:0000259" key="14">
    <source>
        <dbReference type="Pfam" id="PF00394"/>
    </source>
</evidence>
<dbReference type="GO" id="GO:0046274">
    <property type="term" value="P:lignin catabolic process"/>
    <property type="evidence" value="ECO:0007669"/>
    <property type="project" value="UniProtKB-KW"/>
</dbReference>
<dbReference type="InterPro" id="IPR045087">
    <property type="entry name" value="Cu-oxidase_fam"/>
</dbReference>
<keyword evidence="12" id="KW-0439">Lignin degradation</keyword>
<keyword evidence="8" id="KW-0560">Oxidoreductase</keyword>
<dbReference type="FunFam" id="2.60.40.420:FF:000046">
    <property type="entry name" value="Multicopper oxidase"/>
    <property type="match status" value="1"/>
</dbReference>
<keyword evidence="9" id="KW-0186">Copper</keyword>
<evidence type="ECO:0000313" key="17">
    <source>
        <dbReference type="EMBL" id="KAK3941381.1"/>
    </source>
</evidence>
<feature type="domain" description="Plastocyanin-like" evidence="16">
    <location>
        <begin position="71"/>
        <end position="183"/>
    </location>
</feature>
<evidence type="ECO:0000256" key="10">
    <source>
        <dbReference type="ARBA" id="ARBA00023157"/>
    </source>
</evidence>
<dbReference type="EMBL" id="MU853783">
    <property type="protein sequence ID" value="KAK3941381.1"/>
    <property type="molecule type" value="Genomic_DNA"/>
</dbReference>
<evidence type="ECO:0000256" key="2">
    <source>
        <dbReference type="ARBA" id="ARBA00001935"/>
    </source>
</evidence>
<dbReference type="InterPro" id="IPR001117">
    <property type="entry name" value="Cu-oxidase_2nd"/>
</dbReference>
<evidence type="ECO:0000256" key="3">
    <source>
        <dbReference type="ARBA" id="ARBA00010609"/>
    </source>
</evidence>
<comment type="caution">
    <text evidence="17">The sequence shown here is derived from an EMBL/GenBank/DDBJ whole genome shotgun (WGS) entry which is preliminary data.</text>
</comment>
<feature type="chain" id="PRO_5042933860" description="laccase" evidence="13">
    <location>
        <begin position="20"/>
        <end position="570"/>
    </location>
</feature>
<protein>
    <recommendedName>
        <fullName evidence="4">laccase</fullName>
        <ecNumber evidence="4">1.10.3.2</ecNumber>
    </recommendedName>
</protein>
<dbReference type="InterPro" id="IPR011707">
    <property type="entry name" value="Cu-oxidase-like_N"/>
</dbReference>
<dbReference type="Gene3D" id="2.60.40.420">
    <property type="entry name" value="Cupredoxins - blue copper proteins"/>
    <property type="match status" value="3"/>
</dbReference>
<dbReference type="PROSITE" id="PS00080">
    <property type="entry name" value="MULTICOPPER_OXIDASE2"/>
    <property type="match status" value="1"/>
</dbReference>
<evidence type="ECO:0000256" key="7">
    <source>
        <dbReference type="ARBA" id="ARBA00022737"/>
    </source>
</evidence>
<feature type="signal peptide" evidence="13">
    <location>
        <begin position="1"/>
        <end position="19"/>
    </location>
</feature>
<keyword evidence="11" id="KW-0325">Glycoprotein</keyword>
<dbReference type="EC" id="1.10.3.2" evidence="4"/>
<dbReference type="Pfam" id="PF00394">
    <property type="entry name" value="Cu-oxidase"/>
    <property type="match status" value="1"/>
</dbReference>
<dbReference type="InterPro" id="IPR011706">
    <property type="entry name" value="Cu-oxidase_C"/>
</dbReference>
<dbReference type="PANTHER" id="PTHR11709:SF502">
    <property type="entry name" value="MULTICOPPER OXIDASE"/>
    <property type="match status" value="1"/>
</dbReference>
<dbReference type="PANTHER" id="PTHR11709">
    <property type="entry name" value="MULTI-COPPER OXIDASE"/>
    <property type="match status" value="1"/>
</dbReference>
<dbReference type="CDD" id="cd13880">
    <property type="entry name" value="CuRO_2_MaLCC_like"/>
    <property type="match status" value="1"/>
</dbReference>
<evidence type="ECO:0000256" key="6">
    <source>
        <dbReference type="ARBA" id="ARBA00022729"/>
    </source>
</evidence>
<dbReference type="GO" id="GO:0005507">
    <property type="term" value="F:copper ion binding"/>
    <property type="evidence" value="ECO:0007669"/>
    <property type="project" value="InterPro"/>
</dbReference>
<comment type="similarity">
    <text evidence="3">Belongs to the multicopper oxidase family.</text>
</comment>
<evidence type="ECO:0000256" key="4">
    <source>
        <dbReference type="ARBA" id="ARBA00012297"/>
    </source>
</evidence>
<feature type="domain" description="Plastocyanin-like" evidence="14">
    <location>
        <begin position="194"/>
        <end position="342"/>
    </location>
</feature>
<dbReference type="CDD" id="cd13854">
    <property type="entry name" value="CuRO_1_MaLCC_like"/>
    <property type="match status" value="1"/>
</dbReference>
<keyword evidence="6 13" id="KW-0732">Signal</keyword>
<keyword evidence="7" id="KW-0677">Repeat</keyword>
<dbReference type="Pfam" id="PF07731">
    <property type="entry name" value="Cu-oxidase_2"/>
    <property type="match status" value="1"/>
</dbReference>
<organism evidence="17 18">
    <name type="scientific">Diplogelasinospora grovesii</name>
    <dbReference type="NCBI Taxonomy" id="303347"/>
    <lineage>
        <taxon>Eukaryota</taxon>
        <taxon>Fungi</taxon>
        <taxon>Dikarya</taxon>
        <taxon>Ascomycota</taxon>
        <taxon>Pezizomycotina</taxon>
        <taxon>Sordariomycetes</taxon>
        <taxon>Sordariomycetidae</taxon>
        <taxon>Sordariales</taxon>
        <taxon>Diplogelasinosporaceae</taxon>
        <taxon>Diplogelasinospora</taxon>
    </lineage>
</organism>
<evidence type="ECO:0000256" key="1">
    <source>
        <dbReference type="ARBA" id="ARBA00000349"/>
    </source>
</evidence>
<evidence type="ECO:0000256" key="11">
    <source>
        <dbReference type="ARBA" id="ARBA00023180"/>
    </source>
</evidence>
<evidence type="ECO:0000256" key="12">
    <source>
        <dbReference type="ARBA" id="ARBA00023185"/>
    </source>
</evidence>
<feature type="domain" description="Plastocyanin-like" evidence="15">
    <location>
        <begin position="423"/>
        <end position="535"/>
    </location>
</feature>
<comment type="catalytic activity">
    <reaction evidence="1">
        <text>4 hydroquinone + O2 = 4 benzosemiquinone + 2 H2O</text>
        <dbReference type="Rhea" id="RHEA:11276"/>
        <dbReference type="ChEBI" id="CHEBI:15377"/>
        <dbReference type="ChEBI" id="CHEBI:15379"/>
        <dbReference type="ChEBI" id="CHEBI:17594"/>
        <dbReference type="ChEBI" id="CHEBI:17977"/>
        <dbReference type="EC" id="1.10.3.2"/>
    </reaction>
</comment>
<dbReference type="SUPFAM" id="SSF49503">
    <property type="entry name" value="Cupredoxins"/>
    <property type="match status" value="3"/>
</dbReference>
<evidence type="ECO:0000256" key="9">
    <source>
        <dbReference type="ARBA" id="ARBA00023008"/>
    </source>
</evidence>
<proteinExistence type="inferred from homology"/>
<name>A0AAN6N9Y2_9PEZI</name>
<dbReference type="GO" id="GO:0052716">
    <property type="term" value="F:hydroquinone:oxygen oxidoreductase activity"/>
    <property type="evidence" value="ECO:0007669"/>
    <property type="project" value="UniProtKB-EC"/>
</dbReference>
<reference evidence="18" key="1">
    <citation type="journal article" date="2023" name="Mol. Phylogenet. Evol.">
        <title>Genome-scale phylogeny and comparative genomics of the fungal order Sordariales.</title>
        <authorList>
            <person name="Hensen N."/>
            <person name="Bonometti L."/>
            <person name="Westerberg I."/>
            <person name="Brannstrom I.O."/>
            <person name="Guillou S."/>
            <person name="Cros-Aarteil S."/>
            <person name="Calhoun S."/>
            <person name="Haridas S."/>
            <person name="Kuo A."/>
            <person name="Mondo S."/>
            <person name="Pangilinan J."/>
            <person name="Riley R."/>
            <person name="LaButti K."/>
            <person name="Andreopoulos B."/>
            <person name="Lipzen A."/>
            <person name="Chen C."/>
            <person name="Yan M."/>
            <person name="Daum C."/>
            <person name="Ng V."/>
            <person name="Clum A."/>
            <person name="Steindorff A."/>
            <person name="Ohm R.A."/>
            <person name="Martin F."/>
            <person name="Silar P."/>
            <person name="Natvig D.O."/>
            <person name="Lalanne C."/>
            <person name="Gautier V."/>
            <person name="Ament-Velasquez S.L."/>
            <person name="Kruys A."/>
            <person name="Hutchinson M.I."/>
            <person name="Powell A.J."/>
            <person name="Barry K."/>
            <person name="Miller A.N."/>
            <person name="Grigoriev I.V."/>
            <person name="Debuchy R."/>
            <person name="Gladieux P."/>
            <person name="Hiltunen Thoren M."/>
            <person name="Johannesson H."/>
        </authorList>
    </citation>
    <scope>NUCLEOTIDE SEQUENCE [LARGE SCALE GENOMIC DNA]</scope>
    <source>
        <strain evidence="18">CBS 340.73</strain>
    </source>
</reference>
<evidence type="ECO:0000256" key="5">
    <source>
        <dbReference type="ARBA" id="ARBA00022723"/>
    </source>
</evidence>
<dbReference type="AlphaFoldDB" id="A0AAN6N9Y2"/>
<evidence type="ECO:0000313" key="18">
    <source>
        <dbReference type="Proteomes" id="UP001303473"/>
    </source>
</evidence>
<evidence type="ECO:0000259" key="16">
    <source>
        <dbReference type="Pfam" id="PF07732"/>
    </source>
</evidence>
<keyword evidence="10" id="KW-1015">Disulfide bond</keyword>
<keyword evidence="5" id="KW-0479">Metal-binding</keyword>
<dbReference type="PROSITE" id="PS00079">
    <property type="entry name" value="MULTICOPPER_OXIDASE1"/>
    <property type="match status" value="1"/>
</dbReference>
<dbReference type="Pfam" id="PF07732">
    <property type="entry name" value="Cu-oxidase_3"/>
    <property type="match status" value="1"/>
</dbReference>
<evidence type="ECO:0000256" key="13">
    <source>
        <dbReference type="SAM" id="SignalP"/>
    </source>
</evidence>
<dbReference type="InterPro" id="IPR008972">
    <property type="entry name" value="Cupredoxin"/>
</dbReference>
<keyword evidence="18" id="KW-1185">Reference proteome</keyword>
<evidence type="ECO:0000259" key="15">
    <source>
        <dbReference type="Pfam" id="PF07731"/>
    </source>
</evidence>
<gene>
    <name evidence="17" type="ORF">QBC46DRAFT_311467</name>
</gene>
<accession>A0AAN6N9Y2</accession>
<dbReference type="FunFam" id="2.60.40.420:FF:000021">
    <property type="entry name" value="Extracellular dihydrogeodin oxidase/laccase"/>
    <property type="match status" value="1"/>
</dbReference>
<comment type="cofactor">
    <cofactor evidence="2">
        <name>Cu cation</name>
        <dbReference type="ChEBI" id="CHEBI:23378"/>
    </cofactor>
</comment>
<dbReference type="InterPro" id="IPR002355">
    <property type="entry name" value="Cu_oxidase_Cu_BS"/>
</dbReference>
<evidence type="ECO:0000256" key="8">
    <source>
        <dbReference type="ARBA" id="ARBA00023002"/>
    </source>
</evidence>
<dbReference type="CDD" id="cd13901">
    <property type="entry name" value="CuRO_3_MaLCC_like"/>
    <property type="match status" value="1"/>
</dbReference>